<accession>A0A7R7XHT9</accession>
<name>A0A7R7XHT9_9EURO</name>
<organism evidence="1 2">
    <name type="scientific">Aspergillus puulaauensis</name>
    <dbReference type="NCBI Taxonomy" id="1220207"/>
    <lineage>
        <taxon>Eukaryota</taxon>
        <taxon>Fungi</taxon>
        <taxon>Dikarya</taxon>
        <taxon>Ascomycota</taxon>
        <taxon>Pezizomycotina</taxon>
        <taxon>Eurotiomycetes</taxon>
        <taxon>Eurotiomycetidae</taxon>
        <taxon>Eurotiales</taxon>
        <taxon>Aspergillaceae</taxon>
        <taxon>Aspergillus</taxon>
    </lineage>
</organism>
<proteinExistence type="predicted"/>
<dbReference type="InterPro" id="IPR036770">
    <property type="entry name" value="Ankyrin_rpt-contain_sf"/>
</dbReference>
<dbReference type="KEGG" id="apuu:APUU_22019A"/>
<evidence type="ECO:0000313" key="2">
    <source>
        <dbReference type="Proteomes" id="UP000654913"/>
    </source>
</evidence>
<dbReference type="Proteomes" id="UP000654913">
    <property type="component" value="Chromosome 2"/>
</dbReference>
<evidence type="ECO:0000313" key="1">
    <source>
        <dbReference type="EMBL" id="BCS21587.1"/>
    </source>
</evidence>
<sequence>MYNPNYSFEEQLPPHSKAILQACRAGDLAQLQQILKDYSIKPSTSASWGRDLNGPPNTRMLLEEAVSHQHASIVRFLLSIDPSNDIDSKDIGRSLVESQNLEILELIRARAPDIVNVDLSHFDTFLSAACQVGGTWDNPPGDESLPLVHYLLDNGADPNEGGFGGCGSIPAAIEFSRPLEIIDKMVEKGGVVNLLVFSSAVRARRIDALHLFFDKAPFSVSIDDMLKRARESEDKQIMAIAERGVAKVRKRHYRRKSKWWKGLQGVWIF</sequence>
<evidence type="ECO:0008006" key="3">
    <source>
        <dbReference type="Google" id="ProtNLM"/>
    </source>
</evidence>
<keyword evidence="2" id="KW-1185">Reference proteome</keyword>
<reference evidence="1" key="1">
    <citation type="submission" date="2021-01" db="EMBL/GenBank/DDBJ databases">
        <authorList>
            <consortium name="Aspergillus puulaauensis MK2 genome sequencing consortium"/>
            <person name="Kazuki M."/>
            <person name="Futagami T."/>
        </authorList>
    </citation>
    <scope>NUCLEOTIDE SEQUENCE</scope>
    <source>
        <strain evidence="1">MK2</strain>
    </source>
</reference>
<dbReference type="GeneID" id="64971592"/>
<dbReference type="SUPFAM" id="SSF48403">
    <property type="entry name" value="Ankyrin repeat"/>
    <property type="match status" value="1"/>
</dbReference>
<dbReference type="EMBL" id="AP024444">
    <property type="protein sequence ID" value="BCS21587.1"/>
    <property type="molecule type" value="Genomic_DNA"/>
</dbReference>
<dbReference type="AlphaFoldDB" id="A0A7R7XHT9"/>
<dbReference type="OrthoDB" id="5391533at2759"/>
<reference evidence="1" key="2">
    <citation type="submission" date="2021-02" db="EMBL/GenBank/DDBJ databases">
        <title>Aspergillus puulaauensis MK2 genome sequence.</title>
        <authorList>
            <person name="Futagami T."/>
            <person name="Mori K."/>
            <person name="Kadooka C."/>
            <person name="Tanaka T."/>
        </authorList>
    </citation>
    <scope>NUCLEOTIDE SEQUENCE</scope>
    <source>
        <strain evidence="1">MK2</strain>
    </source>
</reference>
<dbReference type="Gene3D" id="1.25.40.20">
    <property type="entry name" value="Ankyrin repeat-containing domain"/>
    <property type="match status" value="1"/>
</dbReference>
<protein>
    <recommendedName>
        <fullName evidence="3">Ankyrin repeat-containing domain protein</fullName>
    </recommendedName>
</protein>
<gene>
    <name evidence="1" type="ORF">APUU_22019A</name>
</gene>
<dbReference type="RefSeq" id="XP_041553781.1">
    <property type="nucleotide sequence ID" value="XM_041700836.1"/>
</dbReference>